<keyword evidence="2" id="KW-0732">Signal</keyword>
<dbReference type="PANTHER" id="PTHR30483">
    <property type="entry name" value="LEUCINE-SPECIFIC-BINDING PROTEIN"/>
    <property type="match status" value="1"/>
</dbReference>
<dbReference type="Pfam" id="PF13458">
    <property type="entry name" value="Peripla_BP_6"/>
    <property type="match status" value="1"/>
</dbReference>
<dbReference type="Gene3D" id="3.40.50.2300">
    <property type="match status" value="2"/>
</dbReference>
<evidence type="ECO:0000256" key="2">
    <source>
        <dbReference type="ARBA" id="ARBA00022729"/>
    </source>
</evidence>
<evidence type="ECO:0000313" key="5">
    <source>
        <dbReference type="Proteomes" id="UP000807371"/>
    </source>
</evidence>
<reference evidence="4 5" key="1">
    <citation type="submission" date="2020-09" db="EMBL/GenBank/DDBJ databases">
        <title>Biosynthesis of the nuclear factor of activated T cells inhibitor NFAT-133 and its congeners in Streptomyces pactum.</title>
        <authorList>
            <person name="Zhou W."/>
            <person name="Posri P."/>
            <person name="Abugrain M.E."/>
            <person name="Weisberg A.J."/>
            <person name="Chang J.H."/>
            <person name="Mahmud T."/>
        </authorList>
    </citation>
    <scope>NUCLEOTIDE SEQUENCE [LARGE SCALE GENOMIC DNA]</scope>
    <source>
        <strain evidence="4 5">ATCC 27456</strain>
    </source>
</reference>
<organism evidence="4 5">
    <name type="scientific">Streptomyces pactum</name>
    <dbReference type="NCBI Taxonomy" id="68249"/>
    <lineage>
        <taxon>Bacteria</taxon>
        <taxon>Bacillati</taxon>
        <taxon>Actinomycetota</taxon>
        <taxon>Actinomycetes</taxon>
        <taxon>Kitasatosporales</taxon>
        <taxon>Streptomycetaceae</taxon>
        <taxon>Streptomyces</taxon>
    </lineage>
</organism>
<evidence type="ECO:0000259" key="3">
    <source>
        <dbReference type="Pfam" id="PF13458"/>
    </source>
</evidence>
<dbReference type="SUPFAM" id="SSF53822">
    <property type="entry name" value="Periplasmic binding protein-like I"/>
    <property type="match status" value="1"/>
</dbReference>
<dbReference type="InterPro" id="IPR028081">
    <property type="entry name" value="Leu-bd"/>
</dbReference>
<dbReference type="InterPro" id="IPR051010">
    <property type="entry name" value="BCAA_transport"/>
</dbReference>
<dbReference type="InterPro" id="IPR028082">
    <property type="entry name" value="Peripla_BP_I"/>
</dbReference>
<proteinExistence type="inferred from homology"/>
<evidence type="ECO:0000313" key="4">
    <source>
        <dbReference type="EMBL" id="MBH5338616.1"/>
    </source>
</evidence>
<gene>
    <name evidence="4" type="ORF">IHE55_29075</name>
</gene>
<sequence length="347" mass="37309">MIRDSRSTAEGGRQAARELVRDEDARIVVTLAGTQVLPAVADACEEAGVPCVSSTFPWQVYYYGRGAADTSPFRFTYHFCWGLDDIAATFADLWERLAGPGRTVGCLWNDGPQGGWSRDRERGFAAVAHRLGHRLVEPAAAYTEPAADLTGHVETFSEAGADIVTSAATARDLGLYRAQAAERGATPRLITCSRWLAYPPTVTPDGGRPSHADVATLVYWTPDHPYRSSLDGRTAAELAEAYERRTGRQWLQPLGLAHALFEVAVHALRTAADPTDPAAVAEAVGRTRLETVAGPLDWTGGPVPNVATVRLAGGQWQPGTRHPYELAVVSNPHIEGLPVGADLVPLR</sequence>
<protein>
    <submittedName>
        <fullName evidence="4">ABC transporter substrate-binding protein</fullName>
    </submittedName>
</protein>
<keyword evidence="5" id="KW-1185">Reference proteome</keyword>
<name>A0ABS0NTU1_9ACTN</name>
<dbReference type="PANTHER" id="PTHR30483:SF6">
    <property type="entry name" value="PERIPLASMIC BINDING PROTEIN OF ABC TRANSPORTER FOR NATURAL AMINO ACIDS"/>
    <property type="match status" value="1"/>
</dbReference>
<dbReference type="EMBL" id="JACYXC010000002">
    <property type="protein sequence ID" value="MBH5338616.1"/>
    <property type="molecule type" value="Genomic_DNA"/>
</dbReference>
<dbReference type="CDD" id="cd06337">
    <property type="entry name" value="PBP1_ABC_ligand_binding-like"/>
    <property type="match status" value="1"/>
</dbReference>
<comment type="caution">
    <text evidence="4">The sequence shown here is derived from an EMBL/GenBank/DDBJ whole genome shotgun (WGS) entry which is preliminary data.</text>
</comment>
<feature type="domain" description="Leucine-binding protein" evidence="3">
    <location>
        <begin position="2"/>
        <end position="299"/>
    </location>
</feature>
<comment type="similarity">
    <text evidence="1">Belongs to the leucine-binding protein family.</text>
</comment>
<accession>A0ABS0NTU1</accession>
<dbReference type="Proteomes" id="UP000807371">
    <property type="component" value="Unassembled WGS sequence"/>
</dbReference>
<evidence type="ECO:0000256" key="1">
    <source>
        <dbReference type="ARBA" id="ARBA00010062"/>
    </source>
</evidence>